<name>E6QHV6_9ZZZZ</name>
<keyword evidence="2" id="KW-0418">Kinase</keyword>
<dbReference type="EMBL" id="CABQ01000025">
    <property type="protein sequence ID" value="CBI06820.1"/>
    <property type="molecule type" value="Genomic_DNA"/>
</dbReference>
<dbReference type="AlphaFoldDB" id="E6QHV6"/>
<sequence length="323" mass="35099">MKIDKLANTIDLVGVGLNATDTVIALDRYPAQGAKLEFNDLRVLPGGQVASTVAACQQWGLTTRYIGKLGDDAAAELHRREFARLGVDAKLIAVPYCSSRQSVILVDGDGERTVLWRRDQRQNLHPNELRREWIESARVLHLDGYDMAAATLAASWARAAGIPVVADLDELYPGIDDLLALTDYAIVSRDFPLRLTGEPTLEAALQTMQRRYQAKLTAATLGHDGALAWDGQQFCYSSAFRVPVADTTGAGDIFHAGFIYALLQGWPLQRQLDFSGAAAALNCTAIGARGGIRPVQEIEALMLHAERHPAIQSYAEVTQGSSD</sequence>
<comment type="caution">
    <text evidence="4">The sequence shown here is derived from an EMBL/GenBank/DDBJ whole genome shotgun (WGS) entry which is preliminary data.</text>
</comment>
<evidence type="ECO:0000259" key="3">
    <source>
        <dbReference type="Pfam" id="PF00294"/>
    </source>
</evidence>
<dbReference type="PANTHER" id="PTHR42774">
    <property type="entry name" value="PHOSPHOTRANSFERASE SYSTEM TRANSPORT PROTEIN"/>
    <property type="match status" value="1"/>
</dbReference>
<dbReference type="Pfam" id="PF00294">
    <property type="entry name" value="PfkB"/>
    <property type="match status" value="1"/>
</dbReference>
<dbReference type="Gene3D" id="3.40.1190.20">
    <property type="match status" value="1"/>
</dbReference>
<dbReference type="InterPro" id="IPR029056">
    <property type="entry name" value="Ribokinase-like"/>
</dbReference>
<dbReference type="PANTHER" id="PTHR42774:SF3">
    <property type="entry name" value="KETOHEXOKINASE"/>
    <property type="match status" value="1"/>
</dbReference>
<dbReference type="InterPro" id="IPR002173">
    <property type="entry name" value="Carboh/pur_kinase_PfkB_CS"/>
</dbReference>
<dbReference type="SUPFAM" id="SSF53613">
    <property type="entry name" value="Ribokinase-like"/>
    <property type="match status" value="1"/>
</dbReference>
<protein>
    <submittedName>
        <fullName evidence="4">PfkB domain protein</fullName>
    </submittedName>
</protein>
<feature type="domain" description="Carbohydrate kinase PfkB" evidence="3">
    <location>
        <begin position="23"/>
        <end position="290"/>
    </location>
</feature>
<dbReference type="GO" id="GO:0016301">
    <property type="term" value="F:kinase activity"/>
    <property type="evidence" value="ECO:0007669"/>
    <property type="project" value="UniProtKB-KW"/>
</dbReference>
<reference evidence="4" key="1">
    <citation type="submission" date="2009-10" db="EMBL/GenBank/DDBJ databases">
        <title>Diversity of trophic interactions inside an arsenic-rich microbial ecosystem.</title>
        <authorList>
            <person name="Bertin P.N."/>
            <person name="Heinrich-Salmeron A."/>
            <person name="Pelletier E."/>
            <person name="Goulhen-Chollet F."/>
            <person name="Arsene-Ploetze F."/>
            <person name="Gallien S."/>
            <person name="Calteau A."/>
            <person name="Vallenet D."/>
            <person name="Casiot C."/>
            <person name="Chane-Woon-Ming B."/>
            <person name="Giloteaux L."/>
            <person name="Barakat M."/>
            <person name="Bonnefoy V."/>
            <person name="Bruneel O."/>
            <person name="Chandler M."/>
            <person name="Cleiss J."/>
            <person name="Duran R."/>
            <person name="Elbaz-Poulichet F."/>
            <person name="Fonknechten N."/>
            <person name="Lauga B."/>
            <person name="Mornico D."/>
            <person name="Ortet P."/>
            <person name="Schaeffer C."/>
            <person name="Siguier P."/>
            <person name="Alexander Thil Smith A."/>
            <person name="Van Dorsselaer A."/>
            <person name="Weissenbach J."/>
            <person name="Medigue C."/>
            <person name="Le Paslier D."/>
        </authorList>
    </citation>
    <scope>NUCLEOTIDE SEQUENCE</scope>
</reference>
<evidence type="ECO:0000256" key="1">
    <source>
        <dbReference type="ARBA" id="ARBA00022679"/>
    </source>
</evidence>
<dbReference type="InterPro" id="IPR052562">
    <property type="entry name" value="Ketohexokinase-related"/>
</dbReference>
<proteinExistence type="predicted"/>
<keyword evidence="1" id="KW-0808">Transferase</keyword>
<gene>
    <name evidence="4" type="ORF">CARN6_0095</name>
</gene>
<evidence type="ECO:0000313" key="4">
    <source>
        <dbReference type="EMBL" id="CBI06820.1"/>
    </source>
</evidence>
<accession>E6QHV6</accession>
<dbReference type="InterPro" id="IPR011611">
    <property type="entry name" value="PfkB_dom"/>
</dbReference>
<evidence type="ECO:0000256" key="2">
    <source>
        <dbReference type="ARBA" id="ARBA00022777"/>
    </source>
</evidence>
<dbReference type="PROSITE" id="PS00584">
    <property type="entry name" value="PFKB_KINASES_2"/>
    <property type="match status" value="1"/>
</dbReference>
<organism evidence="4">
    <name type="scientific">mine drainage metagenome</name>
    <dbReference type="NCBI Taxonomy" id="410659"/>
    <lineage>
        <taxon>unclassified sequences</taxon>
        <taxon>metagenomes</taxon>
        <taxon>ecological metagenomes</taxon>
    </lineage>
</organism>